<dbReference type="Pfam" id="PF07743">
    <property type="entry name" value="HSCB_C"/>
    <property type="match status" value="1"/>
</dbReference>
<organism evidence="4">
    <name type="scientific">marine metagenome</name>
    <dbReference type="NCBI Taxonomy" id="408172"/>
    <lineage>
        <taxon>unclassified sequences</taxon>
        <taxon>metagenomes</taxon>
        <taxon>ecological metagenomes</taxon>
    </lineage>
</organism>
<dbReference type="Gene3D" id="1.20.1280.20">
    <property type="entry name" value="HscB, C-terminal domain"/>
    <property type="match status" value="1"/>
</dbReference>
<dbReference type="CDD" id="cd06257">
    <property type="entry name" value="DnaJ"/>
    <property type="match status" value="1"/>
</dbReference>
<dbReference type="SUPFAM" id="SSF47144">
    <property type="entry name" value="HSC20 (HSCB), C-terminal oligomerisation domain"/>
    <property type="match status" value="1"/>
</dbReference>
<dbReference type="InterPro" id="IPR036869">
    <property type="entry name" value="J_dom_sf"/>
</dbReference>
<dbReference type="AlphaFoldDB" id="A0A382AR42"/>
<dbReference type="Gene3D" id="1.10.287.110">
    <property type="entry name" value="DnaJ domain"/>
    <property type="match status" value="1"/>
</dbReference>
<dbReference type="SUPFAM" id="SSF46565">
    <property type="entry name" value="Chaperone J-domain"/>
    <property type="match status" value="1"/>
</dbReference>
<dbReference type="EMBL" id="UINC01026274">
    <property type="protein sequence ID" value="SVB03437.1"/>
    <property type="molecule type" value="Genomic_DNA"/>
</dbReference>
<dbReference type="GO" id="GO:0001671">
    <property type="term" value="F:ATPase activator activity"/>
    <property type="evidence" value="ECO:0007669"/>
    <property type="project" value="InterPro"/>
</dbReference>
<evidence type="ECO:0000259" key="3">
    <source>
        <dbReference type="PROSITE" id="PS50076"/>
    </source>
</evidence>
<dbReference type="NCBIfam" id="TIGR00714">
    <property type="entry name" value="hscB"/>
    <property type="match status" value="1"/>
</dbReference>
<dbReference type="PANTHER" id="PTHR14021">
    <property type="entry name" value="IRON-SULFUR CLUSTER CO-CHAPERONE PROTEIN HSCB"/>
    <property type="match status" value="1"/>
</dbReference>
<evidence type="ECO:0000256" key="2">
    <source>
        <dbReference type="ARBA" id="ARBA00023186"/>
    </source>
</evidence>
<evidence type="ECO:0000313" key="4">
    <source>
        <dbReference type="EMBL" id="SVB03437.1"/>
    </source>
</evidence>
<feature type="domain" description="J" evidence="3">
    <location>
        <begin position="4"/>
        <end position="76"/>
    </location>
</feature>
<dbReference type="GO" id="GO:0044571">
    <property type="term" value="P:[2Fe-2S] cluster assembly"/>
    <property type="evidence" value="ECO:0007669"/>
    <property type="project" value="InterPro"/>
</dbReference>
<dbReference type="PROSITE" id="PS50076">
    <property type="entry name" value="DNAJ_2"/>
    <property type="match status" value="1"/>
</dbReference>
<dbReference type="GO" id="GO:1990230">
    <property type="term" value="C:iron-sulfur cluster transfer complex"/>
    <property type="evidence" value="ECO:0007669"/>
    <property type="project" value="TreeGrafter"/>
</dbReference>
<name>A0A382AR42_9ZZZZ</name>
<dbReference type="InterPro" id="IPR001623">
    <property type="entry name" value="DnaJ_domain"/>
</dbReference>
<accession>A0A382AR42</accession>
<comment type="similarity">
    <text evidence="1">Belongs to the HscB family.</text>
</comment>
<evidence type="ECO:0000256" key="1">
    <source>
        <dbReference type="ARBA" id="ARBA00010476"/>
    </source>
</evidence>
<reference evidence="4" key="1">
    <citation type="submission" date="2018-05" db="EMBL/GenBank/DDBJ databases">
        <authorList>
            <person name="Lanie J.A."/>
            <person name="Ng W.-L."/>
            <person name="Kazmierczak K.M."/>
            <person name="Andrzejewski T.M."/>
            <person name="Davidsen T.M."/>
            <person name="Wayne K.J."/>
            <person name="Tettelin H."/>
            <person name="Glass J.I."/>
            <person name="Rusch D."/>
            <person name="Podicherti R."/>
            <person name="Tsui H.-C.T."/>
            <person name="Winkler M.E."/>
        </authorList>
    </citation>
    <scope>NUCLEOTIDE SEQUENCE</scope>
</reference>
<dbReference type="InterPro" id="IPR004640">
    <property type="entry name" value="HscB"/>
</dbReference>
<gene>
    <name evidence="4" type="ORF">METZ01_LOCUS156291</name>
</gene>
<dbReference type="InterPro" id="IPR009073">
    <property type="entry name" value="HscB_oligo_C"/>
</dbReference>
<keyword evidence="2" id="KW-0143">Chaperone</keyword>
<protein>
    <recommendedName>
        <fullName evidence="3">J domain-containing protein</fullName>
    </recommendedName>
</protein>
<proteinExistence type="inferred from homology"/>
<dbReference type="GO" id="GO:0051259">
    <property type="term" value="P:protein complex oligomerization"/>
    <property type="evidence" value="ECO:0007669"/>
    <property type="project" value="InterPro"/>
</dbReference>
<sequence length="172" mass="20070">MVQNYFELFDLKKSFNVDENALLRAYQREISRFHPDKFSTSSESEQLQALQNTSLINSAYSALKSPLNRAEYLLNMEGINPFDEKDTSMDSNFLLSQIELREDLEVIKEQKDSLALDDFIDRIKSFIKDNVSSISEAFTNLWDLKLATMLVRELKFYEQLNTDANALMDEWL</sequence>
<dbReference type="PANTHER" id="PTHR14021:SF15">
    <property type="entry name" value="IRON-SULFUR CLUSTER CO-CHAPERONE PROTEIN HSCB"/>
    <property type="match status" value="1"/>
</dbReference>
<dbReference type="HAMAP" id="MF_00682">
    <property type="entry name" value="HscB"/>
    <property type="match status" value="1"/>
</dbReference>
<dbReference type="GO" id="GO:0051087">
    <property type="term" value="F:protein-folding chaperone binding"/>
    <property type="evidence" value="ECO:0007669"/>
    <property type="project" value="InterPro"/>
</dbReference>
<dbReference type="InterPro" id="IPR036386">
    <property type="entry name" value="HscB_C_sf"/>
</dbReference>
<dbReference type="SMART" id="SM00271">
    <property type="entry name" value="DnaJ"/>
    <property type="match status" value="1"/>
</dbReference>